<feature type="signal peptide" evidence="2">
    <location>
        <begin position="1"/>
        <end position="23"/>
    </location>
</feature>
<evidence type="ECO:0000259" key="3">
    <source>
        <dbReference type="PROSITE" id="PS51688"/>
    </source>
</evidence>
<protein>
    <recommendedName>
        <fullName evidence="3">Peptidase S74 domain-containing protein</fullName>
    </recommendedName>
</protein>
<organism evidence="4 5">
    <name type="scientific">Longimicrobium terrae</name>
    <dbReference type="NCBI Taxonomy" id="1639882"/>
    <lineage>
        <taxon>Bacteria</taxon>
        <taxon>Pseudomonadati</taxon>
        <taxon>Gemmatimonadota</taxon>
        <taxon>Longimicrobiia</taxon>
        <taxon>Longimicrobiales</taxon>
        <taxon>Longimicrobiaceae</taxon>
        <taxon>Longimicrobium</taxon>
    </lineage>
</organism>
<gene>
    <name evidence="4" type="ORF">HNQ61_001677</name>
</gene>
<sequence length="352" mass="36809">MRIRLSALAAAALLALSAAPAAAQSDILLRLRSGSPLSDRFRVDSASGFVAKGVLGIGIIPFTGAGERMMWHPYKAAFRAGSIGSAGTQWDDANVGFYSWAGGYNTIALGLGSFAMGYQSTALGSYSNALGYTANADGTGAVAIGYRTTADADYSVAIGQRASTNGHAGAIVFADGSTTDSVQASANNQFSARAAGGYRLFTNATMTAGVQLSAGGSSWAVVSDRNRKTDFATLDGEDVLTRLRRVPVTEWRYTAEEDRATRHIGPMAQDWHAAFGLTADDRTINMSDLDGVNLAAAQALEARTTNQSARIQALESRTAALAAENETLRADRAALEARIARLEALLKPVGTP</sequence>
<dbReference type="SUPFAM" id="SSF101967">
    <property type="entry name" value="Adhesin YadA, collagen-binding domain"/>
    <property type="match status" value="1"/>
</dbReference>
<reference evidence="4 5" key="1">
    <citation type="submission" date="2020-08" db="EMBL/GenBank/DDBJ databases">
        <title>Genomic Encyclopedia of Type Strains, Phase IV (KMG-IV): sequencing the most valuable type-strain genomes for metagenomic binning, comparative biology and taxonomic classification.</title>
        <authorList>
            <person name="Goeker M."/>
        </authorList>
    </citation>
    <scope>NUCLEOTIDE SEQUENCE [LARGE SCALE GENOMIC DNA]</scope>
    <source>
        <strain evidence="4 5">DSM 29007</strain>
    </source>
</reference>
<evidence type="ECO:0000256" key="2">
    <source>
        <dbReference type="SAM" id="SignalP"/>
    </source>
</evidence>
<dbReference type="InterPro" id="IPR030392">
    <property type="entry name" value="S74_ICA"/>
</dbReference>
<accession>A0A841GS61</accession>
<dbReference type="GO" id="GO:0019867">
    <property type="term" value="C:outer membrane"/>
    <property type="evidence" value="ECO:0007669"/>
    <property type="project" value="InterPro"/>
</dbReference>
<dbReference type="EMBL" id="JACHIA010000003">
    <property type="protein sequence ID" value="MBB6070060.1"/>
    <property type="molecule type" value="Genomic_DNA"/>
</dbReference>
<keyword evidence="2" id="KW-0732">Signal</keyword>
<keyword evidence="1" id="KW-0175">Coiled coil</keyword>
<comment type="caution">
    <text evidence="4">The sequence shown here is derived from an EMBL/GenBank/DDBJ whole genome shotgun (WGS) entry which is preliminary data.</text>
</comment>
<dbReference type="Gene3D" id="2.150.10.10">
    <property type="entry name" value="Serralysin-like metalloprotease, C-terminal"/>
    <property type="match status" value="1"/>
</dbReference>
<dbReference type="RefSeq" id="WP_170039787.1">
    <property type="nucleotide sequence ID" value="NZ_JABDTL010000002.1"/>
</dbReference>
<evidence type="ECO:0000256" key="1">
    <source>
        <dbReference type="SAM" id="Coils"/>
    </source>
</evidence>
<feature type="domain" description="Peptidase S74" evidence="3">
    <location>
        <begin position="223"/>
        <end position="318"/>
    </location>
</feature>
<dbReference type="Pfam" id="PF05658">
    <property type="entry name" value="YadA_head"/>
    <property type="match status" value="2"/>
</dbReference>
<dbReference type="InterPro" id="IPR008640">
    <property type="entry name" value="Adhesin_Head_dom"/>
</dbReference>
<dbReference type="CDD" id="cd12820">
    <property type="entry name" value="LbR_YadA-like"/>
    <property type="match status" value="1"/>
</dbReference>
<dbReference type="Proteomes" id="UP000582837">
    <property type="component" value="Unassembled WGS sequence"/>
</dbReference>
<feature type="chain" id="PRO_5032871881" description="Peptidase S74 domain-containing protein" evidence="2">
    <location>
        <begin position="24"/>
        <end position="352"/>
    </location>
</feature>
<proteinExistence type="predicted"/>
<dbReference type="PROSITE" id="PS51688">
    <property type="entry name" value="ICA"/>
    <property type="match status" value="1"/>
</dbReference>
<evidence type="ECO:0000313" key="5">
    <source>
        <dbReference type="Proteomes" id="UP000582837"/>
    </source>
</evidence>
<dbReference type="Pfam" id="PF13884">
    <property type="entry name" value="Peptidase_S74"/>
    <property type="match status" value="1"/>
</dbReference>
<keyword evidence="5" id="KW-1185">Reference proteome</keyword>
<dbReference type="InterPro" id="IPR011049">
    <property type="entry name" value="Serralysin-like_metalloprot_C"/>
</dbReference>
<name>A0A841GS61_9BACT</name>
<dbReference type="AlphaFoldDB" id="A0A841GS61"/>
<feature type="coiled-coil region" evidence="1">
    <location>
        <begin position="297"/>
        <end position="345"/>
    </location>
</feature>
<evidence type="ECO:0000313" key="4">
    <source>
        <dbReference type="EMBL" id="MBB6070060.1"/>
    </source>
</evidence>